<organism evidence="2 3">
    <name type="scientific">Kaistia dalseonensis</name>
    <dbReference type="NCBI Taxonomy" id="410840"/>
    <lineage>
        <taxon>Bacteria</taxon>
        <taxon>Pseudomonadati</taxon>
        <taxon>Pseudomonadota</taxon>
        <taxon>Alphaproteobacteria</taxon>
        <taxon>Hyphomicrobiales</taxon>
        <taxon>Kaistiaceae</taxon>
        <taxon>Kaistia</taxon>
    </lineage>
</organism>
<dbReference type="Proteomes" id="UP001241603">
    <property type="component" value="Unassembled WGS sequence"/>
</dbReference>
<keyword evidence="1" id="KW-0472">Membrane</keyword>
<dbReference type="EMBL" id="JAUSVO010000006">
    <property type="protein sequence ID" value="MDQ0439572.1"/>
    <property type="molecule type" value="Genomic_DNA"/>
</dbReference>
<dbReference type="RefSeq" id="WP_266350467.1">
    <property type="nucleotide sequence ID" value="NZ_JAPKNG010000006.1"/>
</dbReference>
<keyword evidence="3" id="KW-1185">Reference proteome</keyword>
<keyword evidence="1" id="KW-1133">Transmembrane helix</keyword>
<name>A0ABU0HC69_9HYPH</name>
<keyword evidence="1" id="KW-0812">Transmembrane</keyword>
<gene>
    <name evidence="2" type="ORF">QO014_003978</name>
</gene>
<feature type="transmembrane region" description="Helical" evidence="1">
    <location>
        <begin position="132"/>
        <end position="152"/>
    </location>
</feature>
<proteinExistence type="predicted"/>
<protein>
    <submittedName>
        <fullName evidence="2">Membrane protein</fullName>
    </submittedName>
</protein>
<sequence>MTILILALLIGVIAGLRAMTAPAAVSWAAFLGWVPVEGTWAAFMGFRFTPWIFSVLAILEFITDQLPSTPSRKVPMQFGARIVSGAFCGAVVGTPSGMLIGGLIAGAIGAVLGTLGGYEARKWLVAAIGGKDLPIALLEDLVAILGAVWIVATVT</sequence>
<accession>A0ABU0HC69</accession>
<evidence type="ECO:0000313" key="3">
    <source>
        <dbReference type="Proteomes" id="UP001241603"/>
    </source>
</evidence>
<feature type="transmembrane region" description="Helical" evidence="1">
    <location>
        <begin position="38"/>
        <end position="62"/>
    </location>
</feature>
<feature type="transmembrane region" description="Helical" evidence="1">
    <location>
        <begin position="98"/>
        <end position="120"/>
    </location>
</feature>
<evidence type="ECO:0000256" key="1">
    <source>
        <dbReference type="SAM" id="Phobius"/>
    </source>
</evidence>
<comment type="caution">
    <text evidence="2">The sequence shown here is derived from an EMBL/GenBank/DDBJ whole genome shotgun (WGS) entry which is preliminary data.</text>
</comment>
<evidence type="ECO:0000313" key="2">
    <source>
        <dbReference type="EMBL" id="MDQ0439572.1"/>
    </source>
</evidence>
<reference evidence="2 3" key="1">
    <citation type="submission" date="2023-07" db="EMBL/GenBank/DDBJ databases">
        <title>Genomic Encyclopedia of Type Strains, Phase IV (KMG-IV): sequencing the most valuable type-strain genomes for metagenomic binning, comparative biology and taxonomic classification.</title>
        <authorList>
            <person name="Goeker M."/>
        </authorList>
    </citation>
    <scope>NUCLEOTIDE SEQUENCE [LARGE SCALE GENOMIC DNA]</scope>
    <source>
        <strain evidence="2 3">B6-8</strain>
    </source>
</reference>